<dbReference type="CDD" id="cd00010">
    <property type="entry name" value="AAI_LTSS"/>
    <property type="match status" value="1"/>
</dbReference>
<evidence type="ECO:0000256" key="6">
    <source>
        <dbReference type="ARBA" id="ARBA00023157"/>
    </source>
</evidence>
<dbReference type="InterPro" id="IPR036312">
    <property type="entry name" value="Bifun_inhib/LTP/seed_sf"/>
</dbReference>
<keyword evidence="6" id="KW-1015">Disulfide bond</keyword>
<dbReference type="Pfam" id="PF14368">
    <property type="entry name" value="LTP_2"/>
    <property type="match status" value="1"/>
</dbReference>
<dbReference type="Gene3D" id="1.10.110.10">
    <property type="entry name" value="Plant lipid-transfer and hydrophobic proteins"/>
    <property type="match status" value="1"/>
</dbReference>
<comment type="subcellular location">
    <subcellularLocation>
        <location evidence="1">Cell membrane</location>
        <topology evidence="1">Lipid-anchor</topology>
        <topology evidence="1">GPI-anchor</topology>
    </subcellularLocation>
</comment>
<keyword evidence="13" id="KW-1185">Reference proteome</keyword>
<feature type="region of interest" description="Disordered" evidence="9">
    <location>
        <begin position="126"/>
        <end position="196"/>
    </location>
</feature>
<organism evidence="12 13">
    <name type="scientific">Oldenlandia corymbosa var. corymbosa</name>
    <dbReference type="NCBI Taxonomy" id="529605"/>
    <lineage>
        <taxon>Eukaryota</taxon>
        <taxon>Viridiplantae</taxon>
        <taxon>Streptophyta</taxon>
        <taxon>Embryophyta</taxon>
        <taxon>Tracheophyta</taxon>
        <taxon>Spermatophyta</taxon>
        <taxon>Magnoliopsida</taxon>
        <taxon>eudicotyledons</taxon>
        <taxon>Gunneridae</taxon>
        <taxon>Pentapetalae</taxon>
        <taxon>asterids</taxon>
        <taxon>lamiids</taxon>
        <taxon>Gentianales</taxon>
        <taxon>Rubiaceae</taxon>
        <taxon>Rubioideae</taxon>
        <taxon>Spermacoceae</taxon>
        <taxon>Hedyotis-Oldenlandia complex</taxon>
        <taxon>Oldenlandia</taxon>
    </lineage>
</organism>
<feature type="signal peptide" evidence="10">
    <location>
        <begin position="1"/>
        <end position="27"/>
    </location>
</feature>
<feature type="compositionally biased region" description="Low complexity" evidence="9">
    <location>
        <begin position="126"/>
        <end position="145"/>
    </location>
</feature>
<reference evidence="12" key="1">
    <citation type="submission" date="2023-03" db="EMBL/GenBank/DDBJ databases">
        <authorList>
            <person name="Julca I."/>
        </authorList>
    </citation>
    <scope>NUCLEOTIDE SEQUENCE</scope>
</reference>
<protein>
    <submittedName>
        <fullName evidence="12">OLC1v1019992C1</fullName>
    </submittedName>
</protein>
<dbReference type="AlphaFoldDB" id="A0AAV1EFB3"/>
<accession>A0AAV1EFB3</accession>
<dbReference type="EMBL" id="OX459126">
    <property type="protein sequence ID" value="CAI9118422.1"/>
    <property type="molecule type" value="Genomic_DNA"/>
</dbReference>
<comment type="similarity">
    <text evidence="2">Belongs to the plant LTP family.</text>
</comment>
<keyword evidence="4" id="KW-0336">GPI-anchor</keyword>
<keyword evidence="5 10" id="KW-0732">Signal</keyword>
<feature type="chain" id="PRO_5043415580" evidence="10">
    <location>
        <begin position="28"/>
        <end position="215"/>
    </location>
</feature>
<evidence type="ECO:0000256" key="4">
    <source>
        <dbReference type="ARBA" id="ARBA00022622"/>
    </source>
</evidence>
<evidence type="ECO:0000259" key="11">
    <source>
        <dbReference type="SMART" id="SM00499"/>
    </source>
</evidence>
<name>A0AAV1EFB3_OLDCO</name>
<keyword evidence="3" id="KW-1003">Cell membrane</keyword>
<evidence type="ECO:0000256" key="7">
    <source>
        <dbReference type="ARBA" id="ARBA00023180"/>
    </source>
</evidence>
<feature type="compositionally biased region" description="Polar residues" evidence="9">
    <location>
        <begin position="184"/>
        <end position="196"/>
    </location>
</feature>
<evidence type="ECO:0000256" key="8">
    <source>
        <dbReference type="ARBA" id="ARBA00023288"/>
    </source>
</evidence>
<evidence type="ECO:0000256" key="1">
    <source>
        <dbReference type="ARBA" id="ARBA00004609"/>
    </source>
</evidence>
<dbReference type="InterPro" id="IPR016140">
    <property type="entry name" value="Bifunc_inhib/LTP/seed_store"/>
</dbReference>
<dbReference type="GO" id="GO:0098552">
    <property type="term" value="C:side of membrane"/>
    <property type="evidence" value="ECO:0007669"/>
    <property type="project" value="UniProtKB-KW"/>
</dbReference>
<gene>
    <name evidence="12" type="ORF">OLC1_LOCUS24295</name>
</gene>
<dbReference type="SMART" id="SM00499">
    <property type="entry name" value="AAI"/>
    <property type="match status" value="1"/>
</dbReference>
<feature type="domain" description="Bifunctional inhibitor/plant lipid transfer protein/seed storage helical" evidence="11">
    <location>
        <begin position="33"/>
        <end position="115"/>
    </location>
</feature>
<keyword evidence="8" id="KW-0449">Lipoprotein</keyword>
<proteinExistence type="inferred from homology"/>
<dbReference type="GO" id="GO:0005886">
    <property type="term" value="C:plasma membrane"/>
    <property type="evidence" value="ECO:0007669"/>
    <property type="project" value="UniProtKB-SubCell"/>
</dbReference>
<evidence type="ECO:0000256" key="2">
    <source>
        <dbReference type="ARBA" id="ARBA00009748"/>
    </source>
</evidence>
<sequence length="215" mass="21606">MALKSISMISALSIFAMMLLASFPVYAQITTPCTTSMLTSFTPCMNFITSSSNNGSNSISPSADCCNVLQTVMGNGSNCLCLIATGSVPFNIPINRSLALSLPSACNMPNVPLQCKATVAPAPSPVPLASSPAASPVSAPSPSASNGPLDGSPILAPDATTNPALSPPTTTTPSGTPPSNAGSRQSVNPPSSASTKSFSPMLVLTLIGAVALKNY</sequence>
<keyword evidence="7" id="KW-0325">Glycoprotein</keyword>
<evidence type="ECO:0000256" key="9">
    <source>
        <dbReference type="SAM" id="MobiDB-lite"/>
    </source>
</evidence>
<feature type="compositionally biased region" description="Low complexity" evidence="9">
    <location>
        <begin position="160"/>
        <end position="183"/>
    </location>
</feature>
<evidence type="ECO:0000256" key="3">
    <source>
        <dbReference type="ARBA" id="ARBA00022475"/>
    </source>
</evidence>
<dbReference type="Proteomes" id="UP001161247">
    <property type="component" value="Chromosome 9"/>
</dbReference>
<dbReference type="SUPFAM" id="SSF47699">
    <property type="entry name" value="Bifunctional inhibitor/lipid-transfer protein/seed storage 2S albumin"/>
    <property type="match status" value="1"/>
</dbReference>
<dbReference type="InterPro" id="IPR043325">
    <property type="entry name" value="LTSS"/>
</dbReference>
<dbReference type="PANTHER" id="PTHR33044">
    <property type="entry name" value="BIFUNCTIONAL INHIBITOR/LIPID-TRANSFER PROTEIN/SEED STORAGE 2S ALBUMIN SUPERFAMILY PROTEIN-RELATED"/>
    <property type="match status" value="1"/>
</dbReference>
<evidence type="ECO:0000256" key="5">
    <source>
        <dbReference type="ARBA" id="ARBA00022729"/>
    </source>
</evidence>
<evidence type="ECO:0000313" key="13">
    <source>
        <dbReference type="Proteomes" id="UP001161247"/>
    </source>
</evidence>
<evidence type="ECO:0000256" key="10">
    <source>
        <dbReference type="SAM" id="SignalP"/>
    </source>
</evidence>
<evidence type="ECO:0000313" key="12">
    <source>
        <dbReference type="EMBL" id="CAI9118422.1"/>
    </source>
</evidence>
<keyword evidence="4" id="KW-0472">Membrane</keyword>